<feature type="transmembrane region" description="Helical" evidence="2">
    <location>
        <begin position="617"/>
        <end position="636"/>
    </location>
</feature>
<feature type="transmembrane region" description="Helical" evidence="2">
    <location>
        <begin position="1299"/>
        <end position="1321"/>
    </location>
</feature>
<dbReference type="RefSeq" id="WP_092455901.1">
    <property type="nucleotide sequence ID" value="NZ_FOJI01000014.1"/>
</dbReference>
<evidence type="ECO:0000313" key="4">
    <source>
        <dbReference type="Proteomes" id="UP000199701"/>
    </source>
</evidence>
<evidence type="ECO:0000256" key="1">
    <source>
        <dbReference type="SAM" id="MobiDB-lite"/>
    </source>
</evidence>
<keyword evidence="2" id="KW-0812">Transmembrane</keyword>
<organism evidence="3 4">
    <name type="scientific">[Clostridium] fimetarium</name>
    <dbReference type="NCBI Taxonomy" id="99656"/>
    <lineage>
        <taxon>Bacteria</taxon>
        <taxon>Bacillati</taxon>
        <taxon>Bacillota</taxon>
        <taxon>Clostridia</taxon>
        <taxon>Lachnospirales</taxon>
        <taxon>Lachnospiraceae</taxon>
    </lineage>
</organism>
<feature type="transmembrane region" description="Helical" evidence="2">
    <location>
        <begin position="1266"/>
        <end position="1287"/>
    </location>
</feature>
<reference evidence="3 4" key="1">
    <citation type="submission" date="2016-10" db="EMBL/GenBank/DDBJ databases">
        <authorList>
            <person name="de Groot N.N."/>
        </authorList>
    </citation>
    <scope>NUCLEOTIDE SEQUENCE [LARGE SCALE GENOMIC DNA]</scope>
    <source>
        <strain evidence="3 4">DSM 9179</strain>
    </source>
</reference>
<feature type="compositionally biased region" description="Polar residues" evidence="1">
    <location>
        <begin position="1414"/>
        <end position="1427"/>
    </location>
</feature>
<feature type="compositionally biased region" description="Basic residues" evidence="1">
    <location>
        <begin position="1524"/>
        <end position="1543"/>
    </location>
</feature>
<accession>A0A1I0RDC7</accession>
<feature type="transmembrane region" description="Helical" evidence="2">
    <location>
        <begin position="1342"/>
        <end position="1362"/>
    </location>
</feature>
<evidence type="ECO:0000313" key="3">
    <source>
        <dbReference type="EMBL" id="SEW38846.1"/>
    </source>
</evidence>
<feature type="compositionally biased region" description="Basic and acidic residues" evidence="1">
    <location>
        <begin position="1428"/>
        <end position="1442"/>
    </location>
</feature>
<gene>
    <name evidence="3" type="ORF">SAMN05421659_11450</name>
</gene>
<proteinExistence type="predicted"/>
<dbReference type="EMBL" id="FOJI01000014">
    <property type="protein sequence ID" value="SEW38846.1"/>
    <property type="molecule type" value="Genomic_DNA"/>
</dbReference>
<dbReference type="STRING" id="99656.SAMN05421659_11450"/>
<feature type="compositionally biased region" description="Basic and acidic residues" evidence="1">
    <location>
        <begin position="1491"/>
        <end position="1502"/>
    </location>
</feature>
<evidence type="ECO:0000256" key="2">
    <source>
        <dbReference type="SAM" id="Phobius"/>
    </source>
</evidence>
<keyword evidence="4" id="KW-1185">Reference proteome</keyword>
<feature type="transmembrane region" description="Helical" evidence="2">
    <location>
        <begin position="643"/>
        <end position="661"/>
    </location>
</feature>
<dbReference type="OrthoDB" id="2675156at2"/>
<keyword evidence="2" id="KW-1133">Transmembrane helix</keyword>
<name>A0A1I0RDC7_9FIRM</name>
<keyword evidence="2" id="KW-0472">Membrane</keyword>
<dbReference type="Proteomes" id="UP000199701">
    <property type="component" value="Unassembled WGS sequence"/>
</dbReference>
<sequence>MSKANFRKRIFIGILSMMLLFSTIISSFSIKVYADSKDRLSDYIGMAADKQTSDFTEDTLSADQLRIIGVFLSNSYIPWNTQINTTDNDDETKKSMVSFLTDSLNFDETIAKNLVETVQGISQSSATELKLGLGKADGTWYDIGNCSYFSFISVHKNEDLVKAGYTKFRLYWTNSNEKTSTVYEGNVNGDYTASTTVMNMIFESLKLETGYGSNILGLSAEEDCVSPTSDTFSELLNKYTTDELYKASCLSWQLYVDAFGNIIVDCGTRQYILMPACMNSFAWTKDGMNAGDSVNLVNLYSLTLSEEGRLVTSDASSYKDKTTVSIKYKSSPDSLWRLVRGDKTTGWSDIKSFLFVEWAEQTDGTKLFDSLLEKYNSGGNCVSEFDISTYWNTTTGLDWSTIKGADTSNVNVIDDFIFFDTVQAFSAANTKTMATSKYGIFSDDKGSSLTSHLSTTGNKFSNVLAAGDCGLNIITGDSAKKYLAGIYTSYCFAYFEEKDAVGGHVNYRFNKDSLPSPGTGTLKISELAMSAESMDRELKSMAYYFLHPTEGVAYVSTWFKNKVSGILVGWHQDMVGNTSANSTTGITKYLGFSGYVTVPNLHDMEWTNYLLNEYDSFYVYIIIIITLIMMGYVLIGSLTFQKAFLGILVFSICAFLPPIMINATINISNSACDNIYSSKFTYWALVQHEQYITDIQSAIKNGEYSDYLLTLFNSQTENNASDSSIVTLKWMCPKKDNYLANIEEELNVSTKSNQMTSLIGGVLSQNLSGEDYTGSAKQLYLYRSYTDIGSYATYSYKALSSSKFKNKMGTPYIDYITSTSGNNLYNVYKTYTSTSNNNSLQSSVNLGFSYNTLSGTNAWDLTCNRRFTAALTSNTVSGAIKNGLDNASLTGFQVAGIEQTNFDTTIADFSNADVSLSEKEIATFAYGIYTESPFYYFSWNLQDQLGSASSEEAGIVDSNFPYKNLFLLGDGDYFYNNVKETEGASGYGEMRDYMDMKSLFTFVIPYLKAANDVVVDWDNANGLWLYPDVDLQYDGSTLLVPDDVKSAGTDSELYYKYWHNANVAQLFNMYTPWVDTMYDCDYAKGQNIEVLGSKFYVEDPLNPSSYYKADTSGEITEGRYMVFSRSEMEYWGLTEADLTTVEQKIINVSKDSYTDLLQLMDYYNFSDDVLNTSAAMMETFNFNKEFSQTSFLSEGYNLYPQCYELKNFSYDAYLRLILSEASGEDLQSSTGESIYTRIVNNSSIFTGIIMIVLDVFAVYAIPALKLFFILAIFFMSILVILSASLQIEINLIKVLSNSLVYPLLKFLCVSVGFAWLISLFMSNGNTSVTNRGGYLISLGDPTMTLLVMIVVNAVIVVLYWRIVRKAAKECVKYAKVVGTSLAGMGGGVLATITGGTIGKVASTIRGKNDVQGINGVSNPTNINTNPKLRSESNRPDTAHRQNKYEKKYLQAEKKTNKFESKQASYDEKIMKGKAKIEKGNNKYNKLKENGTERQIARAENHSSKSNVKLTRMNKKSTGNAIKLNKARSISRVKSMRAGGKKGC</sequence>
<feature type="region of interest" description="Disordered" evidence="1">
    <location>
        <begin position="1491"/>
        <end position="1543"/>
    </location>
</feature>
<protein>
    <submittedName>
        <fullName evidence="3">Uncharacterized protein</fullName>
    </submittedName>
</protein>
<feature type="region of interest" description="Disordered" evidence="1">
    <location>
        <begin position="1414"/>
        <end position="1442"/>
    </location>
</feature>